<feature type="domain" description="C2H2-type" evidence="10">
    <location>
        <begin position="207"/>
        <end position="234"/>
    </location>
</feature>
<sequence>MSANNFLSNPFVIKIEKIPAEIGENGQKELCEEYPIDLEEMKVEGDQNTISDKINHDINCEDENSEKIFVVDGIICEEKSGEEFFGKKSDIKYKCKFCNKEYSKYYLKEHHMTHTGEKRYKCEQCPLKFLRKSNINKHMLTHTGIKPYQCDICLSKFCGKVSLSRHMMIHTGERPFQCSICPWTFRNKSTMLSHKALHYADCVIKPFQCDFCPLKFRYRGDLNQHKYVHASEKLFQCHDCGTKYFSKKTLRAHNRKVHQKKES</sequence>
<gene>
    <name evidence="11" type="ORF">G9C98_001563</name>
</gene>
<dbReference type="Proteomes" id="UP000729913">
    <property type="component" value="Unassembled WGS sequence"/>
</dbReference>
<dbReference type="AlphaFoldDB" id="A0A8J5V743"/>
<proteinExistence type="inferred from homology"/>
<reference evidence="11" key="2">
    <citation type="submission" date="2021-04" db="EMBL/GenBank/DDBJ databases">
        <title>Genome-wide patterns of bracovirus chromosomal integration into multiple host tissues during parasitism.</title>
        <authorList>
            <person name="Chebbi M.A.C."/>
        </authorList>
    </citation>
    <scope>NUCLEOTIDE SEQUENCE</scope>
    <source>
        <tissue evidence="11">Whole body</tissue>
    </source>
</reference>
<evidence type="ECO:0000313" key="12">
    <source>
        <dbReference type="Proteomes" id="UP000729913"/>
    </source>
</evidence>
<dbReference type="InterPro" id="IPR013087">
    <property type="entry name" value="Znf_C2H2_type"/>
</dbReference>
<name>A0A8J5V743_9HYME</name>
<keyword evidence="2" id="KW-0479">Metal-binding</keyword>
<keyword evidence="4 9" id="KW-0863">Zinc-finger</keyword>
<dbReference type="FunFam" id="3.30.160.60:FF:000882">
    <property type="entry name" value="Predicted gene, 21060"/>
    <property type="match status" value="1"/>
</dbReference>
<reference evidence="11" key="1">
    <citation type="submission" date="2020-03" db="EMBL/GenBank/DDBJ databases">
        <authorList>
            <person name="Chebbi M.A."/>
            <person name="Drezen J.M."/>
        </authorList>
    </citation>
    <scope>NUCLEOTIDE SEQUENCE</scope>
    <source>
        <tissue evidence="11">Whole body</tissue>
    </source>
</reference>
<evidence type="ECO:0000256" key="5">
    <source>
        <dbReference type="ARBA" id="ARBA00022833"/>
    </source>
</evidence>
<evidence type="ECO:0000256" key="4">
    <source>
        <dbReference type="ARBA" id="ARBA00022771"/>
    </source>
</evidence>
<keyword evidence="6" id="KW-0238">DNA-binding</keyword>
<dbReference type="PANTHER" id="PTHR24388:SF54">
    <property type="entry name" value="PROTEIN ESCARGOT"/>
    <property type="match status" value="1"/>
</dbReference>
<evidence type="ECO:0000256" key="8">
    <source>
        <dbReference type="ARBA" id="ARBA00037948"/>
    </source>
</evidence>
<dbReference type="PROSITE" id="PS50157">
    <property type="entry name" value="ZINC_FINGER_C2H2_2"/>
    <property type="match status" value="6"/>
</dbReference>
<dbReference type="GO" id="GO:0000978">
    <property type="term" value="F:RNA polymerase II cis-regulatory region sequence-specific DNA binding"/>
    <property type="evidence" value="ECO:0007669"/>
    <property type="project" value="TreeGrafter"/>
</dbReference>
<feature type="domain" description="C2H2-type" evidence="10">
    <location>
        <begin position="176"/>
        <end position="198"/>
    </location>
</feature>
<dbReference type="GO" id="GO:0000981">
    <property type="term" value="F:DNA-binding transcription factor activity, RNA polymerase II-specific"/>
    <property type="evidence" value="ECO:0007669"/>
    <property type="project" value="TreeGrafter"/>
</dbReference>
<dbReference type="PROSITE" id="PS00028">
    <property type="entry name" value="ZINC_FINGER_C2H2_1"/>
    <property type="match status" value="5"/>
</dbReference>
<dbReference type="GO" id="GO:0005634">
    <property type="term" value="C:nucleus"/>
    <property type="evidence" value="ECO:0007669"/>
    <property type="project" value="UniProtKB-SubCell"/>
</dbReference>
<evidence type="ECO:0000256" key="6">
    <source>
        <dbReference type="ARBA" id="ARBA00023125"/>
    </source>
</evidence>
<evidence type="ECO:0000259" key="10">
    <source>
        <dbReference type="PROSITE" id="PS50157"/>
    </source>
</evidence>
<evidence type="ECO:0000256" key="7">
    <source>
        <dbReference type="ARBA" id="ARBA00023242"/>
    </source>
</evidence>
<dbReference type="OrthoDB" id="9439903at2759"/>
<dbReference type="Pfam" id="PF00096">
    <property type="entry name" value="zf-C2H2"/>
    <property type="match status" value="3"/>
</dbReference>
<evidence type="ECO:0000256" key="3">
    <source>
        <dbReference type="ARBA" id="ARBA00022737"/>
    </source>
</evidence>
<evidence type="ECO:0000256" key="2">
    <source>
        <dbReference type="ARBA" id="ARBA00022723"/>
    </source>
</evidence>
<feature type="domain" description="C2H2-type" evidence="10">
    <location>
        <begin position="148"/>
        <end position="175"/>
    </location>
</feature>
<dbReference type="PANTHER" id="PTHR24388">
    <property type="entry name" value="ZINC FINGER PROTEIN"/>
    <property type="match status" value="1"/>
</dbReference>
<feature type="domain" description="C2H2-type" evidence="10">
    <location>
        <begin position="120"/>
        <end position="147"/>
    </location>
</feature>
<comment type="similarity">
    <text evidence="8">Belongs to the snail C2H2-type zinc-finger protein family.</text>
</comment>
<protein>
    <recommendedName>
        <fullName evidence="10">C2H2-type domain-containing protein</fullName>
    </recommendedName>
</protein>
<dbReference type="EMBL" id="JAAOIC020000064">
    <property type="protein sequence ID" value="KAG8035073.1"/>
    <property type="molecule type" value="Genomic_DNA"/>
</dbReference>
<dbReference type="FunFam" id="3.30.160.60:FF:000264">
    <property type="entry name" value="Zinc finger protein 236"/>
    <property type="match status" value="1"/>
</dbReference>
<dbReference type="SMART" id="SM00355">
    <property type="entry name" value="ZnF_C2H2"/>
    <property type="match status" value="6"/>
</dbReference>
<evidence type="ECO:0000256" key="1">
    <source>
        <dbReference type="ARBA" id="ARBA00004123"/>
    </source>
</evidence>
<keyword evidence="3" id="KW-0677">Repeat</keyword>
<comment type="subcellular location">
    <subcellularLocation>
        <location evidence="1">Nucleus</location>
    </subcellularLocation>
</comment>
<dbReference type="GO" id="GO:0008270">
    <property type="term" value="F:zinc ion binding"/>
    <property type="evidence" value="ECO:0007669"/>
    <property type="project" value="UniProtKB-KW"/>
</dbReference>
<evidence type="ECO:0000256" key="9">
    <source>
        <dbReference type="PROSITE-ProRule" id="PRU00042"/>
    </source>
</evidence>
<evidence type="ECO:0000313" key="11">
    <source>
        <dbReference type="EMBL" id="KAG8035073.1"/>
    </source>
</evidence>
<keyword evidence="7" id="KW-0539">Nucleus</keyword>
<feature type="domain" description="C2H2-type" evidence="10">
    <location>
        <begin position="93"/>
        <end position="119"/>
    </location>
</feature>
<keyword evidence="5" id="KW-0862">Zinc</keyword>
<comment type="caution">
    <text evidence="11">The sequence shown here is derived from an EMBL/GenBank/DDBJ whole genome shotgun (WGS) entry which is preliminary data.</text>
</comment>
<organism evidence="11 12">
    <name type="scientific">Cotesia typhae</name>
    <dbReference type="NCBI Taxonomy" id="2053667"/>
    <lineage>
        <taxon>Eukaryota</taxon>
        <taxon>Metazoa</taxon>
        <taxon>Ecdysozoa</taxon>
        <taxon>Arthropoda</taxon>
        <taxon>Hexapoda</taxon>
        <taxon>Insecta</taxon>
        <taxon>Pterygota</taxon>
        <taxon>Neoptera</taxon>
        <taxon>Endopterygota</taxon>
        <taxon>Hymenoptera</taxon>
        <taxon>Apocrita</taxon>
        <taxon>Ichneumonoidea</taxon>
        <taxon>Braconidae</taxon>
        <taxon>Microgastrinae</taxon>
        <taxon>Cotesia</taxon>
    </lineage>
</organism>
<accession>A0A8J5V743</accession>
<dbReference type="InterPro" id="IPR050527">
    <property type="entry name" value="Snail/Krueppel_Znf"/>
</dbReference>
<keyword evidence="12" id="KW-1185">Reference proteome</keyword>
<feature type="domain" description="C2H2-type" evidence="10">
    <location>
        <begin position="235"/>
        <end position="263"/>
    </location>
</feature>